<dbReference type="GO" id="GO:0005524">
    <property type="term" value="F:ATP binding"/>
    <property type="evidence" value="ECO:0007669"/>
    <property type="project" value="UniProtKB-KW"/>
</dbReference>
<dbReference type="CDD" id="cd07903">
    <property type="entry name" value="Adenylation_DNA_ligase_IV"/>
    <property type="match status" value="1"/>
</dbReference>
<dbReference type="AlphaFoldDB" id="A0A1S3IQM4"/>
<dbReference type="SUPFAM" id="SSF50249">
    <property type="entry name" value="Nucleic acid-binding proteins"/>
    <property type="match status" value="1"/>
</dbReference>
<sequence>MTTVASKVPFSELAGLLEKISKKQGADKKLLLQEFINRWRDFHGKLHADDANTTDSFYSALRLLLPHLERERAAYGIKENTLAKLYIEVLCLGKDSPAADKLIKYRAPKNAKGDAGDFATVAYFVLKPRCPEKGSLTIEEVNQCLDGIATNQTTGKKDLVRKNILHLLRNLSALEQKWLIRMIMKELKCGLSQQAILNVFHPDANEYFNVTTSLEKVCANLKDPSTRMHEIEISVGAPFHPMLGELAVPKQLDKIMEGKMFYIEIKFDGERMQLHKKEDEYMYFSRNGHNYSRTFGENPYDGNLTPYIANCFKPGVKNCILDGEMVGIHPETKIIRTKGENFDIKSDTNLDGYQPCLCVFDILLLNDRVLSNLPLRERKEILKDVFNPVECRMFIAESKEATTSKECLQALNDAIDKREEGIMVKNPDSVYKPSVRKGGWYKIKPEYMRGLGDDLDVLVVGGYFGVGARGGLVSHFLCAVAEPFEPGEKPSKFRSFCRVGSGYSRKELFEFNRRMQDKWIPYSDRKGPPSWLILGREKPSLLVEPSDSTILQIKASEITSDSDKFGTGCTLRFPRVEKIRSDKPWHECLTFTELKELQEQFAGKLAGRHADEDHEDEPIKKKKKVVVRQEKPLVAPQFRATDTSQVKKVSELFEDKEFCVVNGSSKHSKASLEKKIVEYGGTAVQHPGPETFCVLCDKVQMKVKNIISTNKHDVVKLDWLVRCTEARRLLPWVPSDMLHARPETEALFKQNYDDYGDSYTEDTTIDQLMVVFKKVQEEGKLKPVSTDFIAEIENKYFVEGSTYGLFRLCRVYLDDNTVIGDKSTHIKDCSLELTSLELRMYGATLCEMLNEDVTHVVLCDRDLGRIDKFRSLNRSRWQKFHIVTQDWVSDCIDNGKILGERGYEPA</sequence>
<dbReference type="InterPro" id="IPR021536">
    <property type="entry name" value="DNA_ligase_IV_dom"/>
</dbReference>
<evidence type="ECO:0000313" key="20">
    <source>
        <dbReference type="RefSeq" id="XP_013399844.1"/>
    </source>
</evidence>
<dbReference type="GO" id="GO:0006297">
    <property type="term" value="P:nucleotide-excision repair, DNA gap filling"/>
    <property type="evidence" value="ECO:0007669"/>
    <property type="project" value="TreeGrafter"/>
</dbReference>
<proteinExistence type="inferred from homology"/>
<evidence type="ECO:0000256" key="4">
    <source>
        <dbReference type="ARBA" id="ARBA00022598"/>
    </source>
</evidence>
<feature type="domain" description="BRCT" evidence="18">
    <location>
        <begin position="648"/>
        <end position="731"/>
    </location>
</feature>
<dbReference type="Pfam" id="PF04679">
    <property type="entry name" value="DNA_ligase_A_C"/>
    <property type="match status" value="1"/>
</dbReference>
<dbReference type="GO" id="GO:0046872">
    <property type="term" value="F:metal ion binding"/>
    <property type="evidence" value="ECO:0007669"/>
    <property type="project" value="UniProtKB-KW"/>
</dbReference>
<keyword evidence="6" id="KW-0677">Repeat</keyword>
<dbReference type="InterPro" id="IPR001357">
    <property type="entry name" value="BRCT_dom"/>
</dbReference>
<dbReference type="Gene3D" id="3.40.50.10190">
    <property type="entry name" value="BRCT domain"/>
    <property type="match status" value="2"/>
</dbReference>
<dbReference type="PROSITE" id="PS50172">
    <property type="entry name" value="BRCT"/>
    <property type="match status" value="2"/>
</dbReference>
<reference evidence="20" key="1">
    <citation type="submission" date="2025-08" db="UniProtKB">
        <authorList>
            <consortium name="RefSeq"/>
        </authorList>
    </citation>
    <scope>IDENTIFICATION</scope>
    <source>
        <tissue evidence="20">Gonads</tissue>
    </source>
</reference>
<dbReference type="InterPro" id="IPR012308">
    <property type="entry name" value="DNA_ligase_ATP-dep_N"/>
</dbReference>
<dbReference type="Pfam" id="PF16589">
    <property type="entry name" value="BRCT_2"/>
    <property type="match status" value="1"/>
</dbReference>
<evidence type="ECO:0000256" key="11">
    <source>
        <dbReference type="ARBA" id="ARBA00023172"/>
    </source>
</evidence>
<dbReference type="STRING" id="7574.A0A1S3IQM4"/>
<keyword evidence="5" id="KW-0479">Metal-binding</keyword>
<name>A0A1S3IQM4_LINAN</name>
<comment type="similarity">
    <text evidence="3 16">Belongs to the ATP-dependent DNA ligase family.</text>
</comment>
<evidence type="ECO:0000256" key="13">
    <source>
        <dbReference type="ARBA" id="ARBA00023242"/>
    </source>
</evidence>
<evidence type="ECO:0000256" key="1">
    <source>
        <dbReference type="ARBA" id="ARBA00001946"/>
    </source>
</evidence>
<dbReference type="OrthoDB" id="151490at2759"/>
<dbReference type="FunCoup" id="A0A1S3IQM4">
    <property type="interactions" value="1122"/>
</dbReference>
<dbReference type="GO" id="GO:0071897">
    <property type="term" value="P:DNA biosynthetic process"/>
    <property type="evidence" value="ECO:0007669"/>
    <property type="project" value="InterPro"/>
</dbReference>
<dbReference type="InterPro" id="IPR016059">
    <property type="entry name" value="DNA_ligase_ATP-dep_CS"/>
</dbReference>
<dbReference type="SMART" id="SM00292">
    <property type="entry name" value="BRCT"/>
    <property type="match status" value="2"/>
</dbReference>
<evidence type="ECO:0000313" key="19">
    <source>
        <dbReference type="Proteomes" id="UP000085678"/>
    </source>
</evidence>
<dbReference type="PROSITE" id="PS50160">
    <property type="entry name" value="DNA_LIGASE_A3"/>
    <property type="match status" value="1"/>
</dbReference>
<keyword evidence="12 15" id="KW-0234">DNA repair</keyword>
<keyword evidence="7 15" id="KW-0547">Nucleotide-binding</keyword>
<organism evidence="19 20">
    <name type="scientific">Lingula anatina</name>
    <name type="common">Brachiopod</name>
    <name type="synonym">Lingula unguis</name>
    <dbReference type="NCBI Taxonomy" id="7574"/>
    <lineage>
        <taxon>Eukaryota</taxon>
        <taxon>Metazoa</taxon>
        <taxon>Spiralia</taxon>
        <taxon>Lophotrochozoa</taxon>
        <taxon>Brachiopoda</taxon>
        <taxon>Linguliformea</taxon>
        <taxon>Lingulata</taxon>
        <taxon>Lingulida</taxon>
        <taxon>Linguloidea</taxon>
        <taxon>Lingulidae</taxon>
        <taxon>Lingula</taxon>
    </lineage>
</organism>
<dbReference type="CDD" id="cd17722">
    <property type="entry name" value="BRCT_DNA_ligase_IV_rpt1"/>
    <property type="match status" value="1"/>
</dbReference>
<dbReference type="SUPFAM" id="SSF56091">
    <property type="entry name" value="DNA ligase/mRNA capping enzyme, catalytic domain"/>
    <property type="match status" value="1"/>
</dbReference>
<dbReference type="InterPro" id="IPR012310">
    <property type="entry name" value="DNA_ligase_ATP-dep_cent"/>
</dbReference>
<dbReference type="InterPro" id="IPR000977">
    <property type="entry name" value="DNA_ligase_ATP-dep"/>
</dbReference>
<dbReference type="GO" id="GO:0006310">
    <property type="term" value="P:DNA recombination"/>
    <property type="evidence" value="ECO:0007669"/>
    <property type="project" value="UniProtKB-KW"/>
</dbReference>
<evidence type="ECO:0000259" key="17">
    <source>
        <dbReference type="PROSITE" id="PS50160"/>
    </source>
</evidence>
<dbReference type="InParanoid" id="A0A1S3IQM4"/>
<keyword evidence="10" id="KW-0460">Magnesium</keyword>
<dbReference type="InterPro" id="IPR029710">
    <property type="entry name" value="LIG4"/>
</dbReference>
<dbReference type="InterPro" id="IPR012309">
    <property type="entry name" value="DNA_ligase_ATP-dep_C"/>
</dbReference>
<keyword evidence="4 15" id="KW-0436">Ligase</keyword>
<evidence type="ECO:0000256" key="8">
    <source>
        <dbReference type="ARBA" id="ARBA00022763"/>
    </source>
</evidence>
<dbReference type="KEGG" id="lak:106165996"/>
<dbReference type="Pfam" id="PF01068">
    <property type="entry name" value="DNA_ligase_A_M"/>
    <property type="match status" value="1"/>
</dbReference>
<feature type="domain" description="BRCT" evidence="18">
    <location>
        <begin position="838"/>
        <end position="905"/>
    </location>
</feature>
<dbReference type="GO" id="GO:0032807">
    <property type="term" value="C:DNA ligase IV complex"/>
    <property type="evidence" value="ECO:0007669"/>
    <property type="project" value="TreeGrafter"/>
</dbReference>
<dbReference type="PANTHER" id="PTHR45997:SF1">
    <property type="entry name" value="DNA LIGASE 4"/>
    <property type="match status" value="1"/>
</dbReference>
<keyword evidence="13" id="KW-0539">Nucleus</keyword>
<dbReference type="FunFam" id="3.30.470.30:FF:000008">
    <property type="entry name" value="DNA ligase"/>
    <property type="match status" value="1"/>
</dbReference>
<comment type="catalytic activity">
    <reaction evidence="14 15">
        <text>ATP + (deoxyribonucleotide)n-3'-hydroxyl + 5'-phospho-(deoxyribonucleotide)m = (deoxyribonucleotide)n+m + AMP + diphosphate.</text>
        <dbReference type="EC" id="6.5.1.1"/>
    </reaction>
</comment>
<dbReference type="InterPro" id="IPR036420">
    <property type="entry name" value="BRCT_dom_sf"/>
</dbReference>
<dbReference type="Proteomes" id="UP000085678">
    <property type="component" value="Unplaced"/>
</dbReference>
<evidence type="ECO:0000256" key="7">
    <source>
        <dbReference type="ARBA" id="ARBA00022741"/>
    </source>
</evidence>
<dbReference type="Gene3D" id="2.40.50.140">
    <property type="entry name" value="Nucleic acid-binding proteins"/>
    <property type="match status" value="1"/>
</dbReference>
<dbReference type="GO" id="GO:0005958">
    <property type="term" value="C:DNA-dependent protein kinase-DNA ligase 4 complex"/>
    <property type="evidence" value="ECO:0007669"/>
    <property type="project" value="TreeGrafter"/>
</dbReference>
<dbReference type="Pfam" id="PF11411">
    <property type="entry name" value="DNA_ligase_IV"/>
    <property type="match status" value="1"/>
</dbReference>
<dbReference type="Pfam" id="PF04675">
    <property type="entry name" value="DNA_ligase_A_N"/>
    <property type="match status" value="1"/>
</dbReference>
<dbReference type="PROSITE" id="PS00697">
    <property type="entry name" value="DNA_LIGASE_A1"/>
    <property type="match status" value="1"/>
</dbReference>
<dbReference type="FunFam" id="3.40.50.10190:FF:000044">
    <property type="entry name" value="DNA ligase"/>
    <property type="match status" value="1"/>
</dbReference>
<dbReference type="PANTHER" id="PTHR45997">
    <property type="entry name" value="DNA LIGASE 4"/>
    <property type="match status" value="1"/>
</dbReference>
<dbReference type="FunFam" id="2.40.50.140:FF:000150">
    <property type="entry name" value="DNA ligase"/>
    <property type="match status" value="1"/>
</dbReference>
<gene>
    <name evidence="20" type="primary">LOC106165996</name>
</gene>
<evidence type="ECO:0000256" key="10">
    <source>
        <dbReference type="ARBA" id="ARBA00022842"/>
    </source>
</evidence>
<dbReference type="PROSITE" id="PS00333">
    <property type="entry name" value="DNA_LIGASE_A2"/>
    <property type="match status" value="1"/>
</dbReference>
<comment type="cofactor">
    <cofactor evidence="1">
        <name>Mg(2+)</name>
        <dbReference type="ChEBI" id="CHEBI:18420"/>
    </cofactor>
</comment>
<evidence type="ECO:0000256" key="15">
    <source>
        <dbReference type="RuleBase" id="RU000617"/>
    </source>
</evidence>
<evidence type="ECO:0000256" key="5">
    <source>
        <dbReference type="ARBA" id="ARBA00022723"/>
    </source>
</evidence>
<keyword evidence="8 15" id="KW-0227">DNA damage</keyword>
<dbReference type="GO" id="GO:0006303">
    <property type="term" value="P:double-strand break repair via nonhomologous end joining"/>
    <property type="evidence" value="ECO:0007669"/>
    <property type="project" value="TreeGrafter"/>
</dbReference>
<evidence type="ECO:0000256" key="16">
    <source>
        <dbReference type="RuleBase" id="RU004196"/>
    </source>
</evidence>
<dbReference type="Gene3D" id="1.10.3260.10">
    <property type="entry name" value="DNA ligase, ATP-dependent, N-terminal domain"/>
    <property type="match status" value="1"/>
</dbReference>
<evidence type="ECO:0000259" key="18">
    <source>
        <dbReference type="PROSITE" id="PS50172"/>
    </source>
</evidence>
<evidence type="ECO:0000256" key="14">
    <source>
        <dbReference type="ARBA" id="ARBA00034003"/>
    </source>
</evidence>
<evidence type="ECO:0000256" key="2">
    <source>
        <dbReference type="ARBA" id="ARBA00004123"/>
    </source>
</evidence>
<protein>
    <recommendedName>
        <fullName evidence="15">DNA ligase</fullName>
        <ecNumber evidence="15">6.5.1.1</ecNumber>
    </recommendedName>
</protein>
<dbReference type="InterPro" id="IPR036599">
    <property type="entry name" value="DNA_ligase_N_sf"/>
</dbReference>
<dbReference type="InterPro" id="IPR012340">
    <property type="entry name" value="NA-bd_OB-fold"/>
</dbReference>
<dbReference type="EC" id="6.5.1.1" evidence="15"/>
<feature type="domain" description="ATP-dependent DNA ligase family profile" evidence="17">
    <location>
        <begin position="348"/>
        <end position="482"/>
    </location>
</feature>
<dbReference type="FunFam" id="3.40.50.10190:FF:000027">
    <property type="entry name" value="DNA ligase"/>
    <property type="match status" value="1"/>
</dbReference>
<dbReference type="GO" id="GO:0003677">
    <property type="term" value="F:DNA binding"/>
    <property type="evidence" value="ECO:0007669"/>
    <property type="project" value="InterPro"/>
</dbReference>
<dbReference type="Gene3D" id="3.30.470.30">
    <property type="entry name" value="DNA ligase/mRNA capping enzyme"/>
    <property type="match status" value="1"/>
</dbReference>
<dbReference type="RefSeq" id="XP_013399844.1">
    <property type="nucleotide sequence ID" value="XM_013544390.1"/>
</dbReference>
<evidence type="ECO:0000256" key="9">
    <source>
        <dbReference type="ARBA" id="ARBA00022840"/>
    </source>
</evidence>
<dbReference type="GeneID" id="106165996"/>
<dbReference type="NCBIfam" id="TIGR00574">
    <property type="entry name" value="dnl1"/>
    <property type="match status" value="1"/>
</dbReference>
<accession>A0A1S3IQM4</accession>
<evidence type="ECO:0000256" key="6">
    <source>
        <dbReference type="ARBA" id="ARBA00022737"/>
    </source>
</evidence>
<dbReference type="CDD" id="cd07968">
    <property type="entry name" value="OBF_DNA_ligase_IV"/>
    <property type="match status" value="1"/>
</dbReference>
<dbReference type="SUPFAM" id="SSF52113">
    <property type="entry name" value="BRCT domain"/>
    <property type="match status" value="2"/>
</dbReference>
<keyword evidence="11 15" id="KW-0233">DNA recombination</keyword>
<keyword evidence="19" id="KW-1185">Reference proteome</keyword>
<dbReference type="SUPFAM" id="SSF117018">
    <property type="entry name" value="ATP-dependent DNA ligase DNA-binding domain"/>
    <property type="match status" value="1"/>
</dbReference>
<evidence type="ECO:0000256" key="12">
    <source>
        <dbReference type="ARBA" id="ARBA00023204"/>
    </source>
</evidence>
<dbReference type="GO" id="GO:0003910">
    <property type="term" value="F:DNA ligase (ATP) activity"/>
    <property type="evidence" value="ECO:0007669"/>
    <property type="project" value="UniProtKB-EC"/>
</dbReference>
<comment type="subcellular location">
    <subcellularLocation>
        <location evidence="2">Nucleus</location>
    </subcellularLocation>
</comment>
<dbReference type="InterPro" id="IPR044125">
    <property type="entry name" value="Adenylation_DNA_ligase_IV"/>
</dbReference>
<evidence type="ECO:0000256" key="3">
    <source>
        <dbReference type="ARBA" id="ARBA00007572"/>
    </source>
</evidence>
<keyword evidence="9 15" id="KW-0067">ATP-binding</keyword>